<evidence type="ECO:0000313" key="2">
    <source>
        <dbReference type="EMBL" id="XCJ17155.1"/>
    </source>
</evidence>
<gene>
    <name evidence="2" type="ORF">ABNN70_00980</name>
</gene>
<accession>A0AAU8IF82</accession>
<dbReference type="Pfam" id="PF18737">
    <property type="entry name" value="HEPN_MAE_28990"/>
    <property type="match status" value="1"/>
</dbReference>
<evidence type="ECO:0000259" key="1">
    <source>
        <dbReference type="Pfam" id="PF18737"/>
    </source>
</evidence>
<sequence>MSGFVDQEKLLDKRAQLEEELTWRADEIRLLRNQLSYIEFEKDQNRFRKALLVMLYSHYEGFCSIAFQIYIAAINEEHLKRSEVNHFLAASSMIEAFDAYEDDNIKPRHYKKIFKKTLPDKNNLQKFARQIDFVDSFSDLWTQNVYIPDDIVDTESNLWPIVLKKLLYRLGLPCNYFEDQECYIHELVNRRNGIAHGRDKEGITADIYNHIEKSTFSIMERVINLIIDALKKGIYLVPSS</sequence>
<dbReference type="AlphaFoldDB" id="A0AAU8IF82"/>
<dbReference type="EMBL" id="CP159510">
    <property type="protein sequence ID" value="XCJ17155.1"/>
    <property type="molecule type" value="Genomic_DNA"/>
</dbReference>
<dbReference type="InterPro" id="IPR040788">
    <property type="entry name" value="HEPN_MAE_28990"/>
</dbReference>
<feature type="domain" description="MAE-28990/MAE-18760-like HEPN" evidence="1">
    <location>
        <begin position="14"/>
        <end position="232"/>
    </location>
</feature>
<proteinExistence type="predicted"/>
<protein>
    <submittedName>
        <fullName evidence="2">MAE_28990/MAE_18760 family HEPN-like nuclease</fullName>
    </submittedName>
</protein>
<dbReference type="RefSeq" id="WP_353948457.1">
    <property type="nucleotide sequence ID" value="NZ_CP159510.1"/>
</dbReference>
<reference evidence="2" key="1">
    <citation type="submission" date="2024-06" db="EMBL/GenBank/DDBJ databases">
        <authorList>
            <person name="Fan A."/>
            <person name="Zhang F.Y."/>
            <person name="Zhang L."/>
        </authorList>
    </citation>
    <scope>NUCLEOTIDE SEQUENCE</scope>
    <source>
        <strain evidence="2">Y61</strain>
    </source>
</reference>
<name>A0AAU8IF82_9BACL</name>
<organism evidence="2">
    <name type="scientific">Sporolactobacillus sp. Y61</name>
    <dbReference type="NCBI Taxonomy" id="3160863"/>
    <lineage>
        <taxon>Bacteria</taxon>
        <taxon>Bacillati</taxon>
        <taxon>Bacillota</taxon>
        <taxon>Bacilli</taxon>
        <taxon>Bacillales</taxon>
        <taxon>Sporolactobacillaceae</taxon>
        <taxon>Sporolactobacillus</taxon>
    </lineage>
</organism>